<dbReference type="InterPro" id="IPR000326">
    <property type="entry name" value="PAP2/HPO"/>
</dbReference>
<dbReference type="Gene3D" id="1.20.144.10">
    <property type="entry name" value="Phosphatidic acid phosphatase type 2/haloperoxidase"/>
    <property type="match status" value="2"/>
</dbReference>
<organism evidence="3 4">
    <name type="scientific">Paenibacillus vulneris</name>
    <dbReference type="NCBI Taxonomy" id="1133364"/>
    <lineage>
        <taxon>Bacteria</taxon>
        <taxon>Bacillati</taxon>
        <taxon>Bacillota</taxon>
        <taxon>Bacilli</taxon>
        <taxon>Bacillales</taxon>
        <taxon>Paenibacillaceae</taxon>
        <taxon>Paenibacillus</taxon>
    </lineage>
</organism>
<dbReference type="EMBL" id="JBHTLU010000015">
    <property type="protein sequence ID" value="MFD1221298.1"/>
    <property type="molecule type" value="Genomic_DNA"/>
</dbReference>
<gene>
    <name evidence="3" type="ORF">ACFQ4B_14325</name>
</gene>
<evidence type="ECO:0000259" key="2">
    <source>
        <dbReference type="SMART" id="SM00014"/>
    </source>
</evidence>
<dbReference type="Pfam" id="PF01569">
    <property type="entry name" value="PAP2"/>
    <property type="match status" value="1"/>
</dbReference>
<dbReference type="PANTHER" id="PTHR14969">
    <property type="entry name" value="SPHINGOSINE-1-PHOSPHATE PHOSPHOHYDROLASE"/>
    <property type="match status" value="1"/>
</dbReference>
<feature type="transmembrane region" description="Helical" evidence="1">
    <location>
        <begin position="59"/>
        <end position="84"/>
    </location>
</feature>
<comment type="caution">
    <text evidence="3">The sequence shown here is derived from an EMBL/GenBank/DDBJ whole genome shotgun (WGS) entry which is preliminary data.</text>
</comment>
<sequence length="219" mass="24313">MRHLLPWLLARALLICLLCAGGFGLVAALISDHRIAQFDQTVISYVQGLESPALTPVMLSFSFIGAGAPATVLTVLISIYLYVVLGHRRELVFFLTLLLSSWMLNELLKLLFHRARPTIHRIAEATGYSFPSGHSMAAFTLYSALSFLLWRHIPTPRGRFLLVLGSAVMIVMIGVSRIYLGVHYPSDVIGGYLASGSLLALSIWLFQRIQERSSRRSID</sequence>
<name>A0ABW3UJY4_9BACL</name>
<protein>
    <submittedName>
        <fullName evidence="3">Phosphatase PAP2 family protein</fullName>
    </submittedName>
</protein>
<evidence type="ECO:0000313" key="4">
    <source>
        <dbReference type="Proteomes" id="UP001597180"/>
    </source>
</evidence>
<dbReference type="PANTHER" id="PTHR14969:SF13">
    <property type="entry name" value="AT30094P"/>
    <property type="match status" value="1"/>
</dbReference>
<keyword evidence="1" id="KW-1133">Transmembrane helix</keyword>
<keyword evidence="4" id="KW-1185">Reference proteome</keyword>
<dbReference type="SUPFAM" id="SSF48317">
    <property type="entry name" value="Acid phosphatase/Vanadium-dependent haloperoxidase"/>
    <property type="match status" value="1"/>
</dbReference>
<keyword evidence="1" id="KW-0812">Transmembrane</keyword>
<dbReference type="SMART" id="SM00014">
    <property type="entry name" value="acidPPc"/>
    <property type="match status" value="1"/>
</dbReference>
<feature type="transmembrane region" description="Helical" evidence="1">
    <location>
        <begin position="91"/>
        <end position="112"/>
    </location>
</feature>
<dbReference type="RefSeq" id="WP_345589889.1">
    <property type="nucleotide sequence ID" value="NZ_BAABJG010000021.1"/>
</dbReference>
<evidence type="ECO:0000256" key="1">
    <source>
        <dbReference type="SAM" id="Phobius"/>
    </source>
</evidence>
<dbReference type="Proteomes" id="UP001597180">
    <property type="component" value="Unassembled WGS sequence"/>
</dbReference>
<keyword evidence="1" id="KW-0472">Membrane</keyword>
<dbReference type="InterPro" id="IPR036938">
    <property type="entry name" value="PAP2/HPO_sf"/>
</dbReference>
<feature type="transmembrane region" description="Helical" evidence="1">
    <location>
        <begin position="188"/>
        <end position="206"/>
    </location>
</feature>
<feature type="transmembrane region" description="Helical" evidence="1">
    <location>
        <begin position="132"/>
        <end position="150"/>
    </location>
</feature>
<feature type="domain" description="Phosphatidic acid phosphatase type 2/haloperoxidase" evidence="2">
    <location>
        <begin position="91"/>
        <end position="203"/>
    </location>
</feature>
<feature type="transmembrane region" description="Helical" evidence="1">
    <location>
        <begin position="162"/>
        <end position="182"/>
    </location>
</feature>
<accession>A0ABW3UJY4</accession>
<proteinExistence type="predicted"/>
<evidence type="ECO:0000313" key="3">
    <source>
        <dbReference type="EMBL" id="MFD1221298.1"/>
    </source>
</evidence>
<reference evidence="4" key="1">
    <citation type="journal article" date="2019" name="Int. J. Syst. Evol. Microbiol.">
        <title>The Global Catalogue of Microorganisms (GCM) 10K type strain sequencing project: providing services to taxonomists for standard genome sequencing and annotation.</title>
        <authorList>
            <consortium name="The Broad Institute Genomics Platform"/>
            <consortium name="The Broad Institute Genome Sequencing Center for Infectious Disease"/>
            <person name="Wu L."/>
            <person name="Ma J."/>
        </authorList>
    </citation>
    <scope>NUCLEOTIDE SEQUENCE [LARGE SCALE GENOMIC DNA]</scope>
    <source>
        <strain evidence="4">CCUG 53270</strain>
    </source>
</reference>
<dbReference type="CDD" id="cd03392">
    <property type="entry name" value="PAP2_like_2"/>
    <property type="match status" value="1"/>
</dbReference>